<dbReference type="GO" id="GO:0003700">
    <property type="term" value="F:DNA-binding transcription factor activity"/>
    <property type="evidence" value="ECO:0007669"/>
    <property type="project" value="InterPro"/>
</dbReference>
<dbReference type="PROSITE" id="PS01124">
    <property type="entry name" value="HTH_ARAC_FAMILY_2"/>
    <property type="match status" value="1"/>
</dbReference>
<protein>
    <submittedName>
        <fullName evidence="5">Helix-turn-helix protein</fullName>
    </submittedName>
</protein>
<dbReference type="SMART" id="SM00342">
    <property type="entry name" value="HTH_ARAC"/>
    <property type="match status" value="1"/>
</dbReference>
<dbReference type="Gene3D" id="1.10.10.60">
    <property type="entry name" value="Homeodomain-like"/>
    <property type="match status" value="2"/>
</dbReference>
<evidence type="ECO:0000259" key="4">
    <source>
        <dbReference type="PROSITE" id="PS01124"/>
    </source>
</evidence>
<dbReference type="RefSeq" id="WP_132215118.1">
    <property type="nucleotide sequence ID" value="NZ_OX156936.1"/>
</dbReference>
<comment type="caution">
    <text evidence="5">The sequence shown here is derived from an EMBL/GenBank/DDBJ whole genome shotgun (WGS) entry which is preliminary data.</text>
</comment>
<dbReference type="InterPro" id="IPR020449">
    <property type="entry name" value="Tscrpt_reg_AraC-type_HTH"/>
</dbReference>
<dbReference type="InterPro" id="IPR053142">
    <property type="entry name" value="PchR_regulatory_protein"/>
</dbReference>
<dbReference type="InterPro" id="IPR018060">
    <property type="entry name" value="HTH_AraC"/>
</dbReference>
<dbReference type="Proteomes" id="UP000295455">
    <property type="component" value="Unassembled WGS sequence"/>
</dbReference>
<dbReference type="PRINTS" id="PR00032">
    <property type="entry name" value="HTHARAC"/>
</dbReference>
<keyword evidence="1" id="KW-0805">Transcription regulation</keyword>
<evidence type="ECO:0000256" key="1">
    <source>
        <dbReference type="ARBA" id="ARBA00023015"/>
    </source>
</evidence>
<proteinExistence type="predicted"/>
<reference evidence="5 6" key="1">
    <citation type="submission" date="2019-03" db="EMBL/GenBank/DDBJ databases">
        <title>Genomic Encyclopedia of Type Strains, Phase IV (KMG-IV): sequencing the most valuable type-strain genomes for metagenomic binning, comparative biology and taxonomic classification.</title>
        <authorList>
            <person name="Goeker M."/>
        </authorList>
    </citation>
    <scope>NUCLEOTIDE SEQUENCE [LARGE SCALE GENOMIC DNA]</scope>
    <source>
        <strain evidence="5 6">DSM 18792</strain>
    </source>
</reference>
<keyword evidence="3" id="KW-0804">Transcription</keyword>
<dbReference type="PANTHER" id="PTHR47893">
    <property type="entry name" value="REGULATORY PROTEIN PCHR"/>
    <property type="match status" value="1"/>
</dbReference>
<dbReference type="InterPro" id="IPR009057">
    <property type="entry name" value="Homeodomain-like_sf"/>
</dbReference>
<dbReference type="EMBL" id="SLUP01000002">
    <property type="protein sequence ID" value="TCL67502.1"/>
    <property type="molecule type" value="Genomic_DNA"/>
</dbReference>
<name>A0A4R1RNS0_9FLAO</name>
<dbReference type="OrthoDB" id="2666928at2"/>
<dbReference type="AlphaFoldDB" id="A0A4R1RNS0"/>
<feature type="domain" description="HTH araC/xylS-type" evidence="4">
    <location>
        <begin position="235"/>
        <end position="333"/>
    </location>
</feature>
<dbReference type="SUPFAM" id="SSF46689">
    <property type="entry name" value="Homeodomain-like"/>
    <property type="match status" value="2"/>
</dbReference>
<evidence type="ECO:0000313" key="5">
    <source>
        <dbReference type="EMBL" id="TCL67502.1"/>
    </source>
</evidence>
<dbReference type="Pfam" id="PF12833">
    <property type="entry name" value="HTH_18"/>
    <property type="match status" value="1"/>
</dbReference>
<dbReference type="PANTHER" id="PTHR47893:SF1">
    <property type="entry name" value="REGULATORY PROTEIN PCHR"/>
    <property type="match status" value="1"/>
</dbReference>
<gene>
    <name evidence="5" type="ORF">EV196_10258</name>
</gene>
<keyword evidence="6" id="KW-1185">Reference proteome</keyword>
<evidence type="ECO:0000256" key="2">
    <source>
        <dbReference type="ARBA" id="ARBA00023125"/>
    </source>
</evidence>
<sequence length="337" mass="39549">MTKIQIEKINIFKVLEKMCLHLNGHYTQDVGEGTMVLNNENGKGTISAFEFIGGISCLAYNITFTNEHIFEIEEYEDRHLYFNYILEGYFQYRIGEHANFKKVNKLQNMIALAHPEHITYIKLPKNVKLRYLAINIDYTCSNIRFEKPLMILKNNLKNDISENQNASYVQFNYLDYSILESVEEYYKLNATGMLRSLLIESIVIRILGYQLEEYTGHLNSKFLSNISQKDQSKILLTIHFIEDNISKKMSLKKLAEMSGMSDKQFQRYFKKNFNKSPIQFITDLKLDKSRELLLNSDFNIAEIADNLGFANPSYFAKIFKRKYHLTPKAYQKTYKII</sequence>
<evidence type="ECO:0000256" key="3">
    <source>
        <dbReference type="ARBA" id="ARBA00023163"/>
    </source>
</evidence>
<organism evidence="5 6">
    <name type="scientific">Mariniflexile fucanivorans</name>
    <dbReference type="NCBI Taxonomy" id="264023"/>
    <lineage>
        <taxon>Bacteria</taxon>
        <taxon>Pseudomonadati</taxon>
        <taxon>Bacteroidota</taxon>
        <taxon>Flavobacteriia</taxon>
        <taxon>Flavobacteriales</taxon>
        <taxon>Flavobacteriaceae</taxon>
        <taxon>Mariniflexile</taxon>
    </lineage>
</organism>
<dbReference type="GO" id="GO:0043565">
    <property type="term" value="F:sequence-specific DNA binding"/>
    <property type="evidence" value="ECO:0007669"/>
    <property type="project" value="InterPro"/>
</dbReference>
<keyword evidence="2" id="KW-0238">DNA-binding</keyword>
<evidence type="ECO:0000313" key="6">
    <source>
        <dbReference type="Proteomes" id="UP000295455"/>
    </source>
</evidence>
<accession>A0A4R1RNS0</accession>